<evidence type="ECO:0000313" key="2">
    <source>
        <dbReference type="Proteomes" id="UP001186974"/>
    </source>
</evidence>
<dbReference type="Proteomes" id="UP001186974">
    <property type="component" value="Unassembled WGS sequence"/>
</dbReference>
<keyword evidence="2" id="KW-1185">Reference proteome</keyword>
<protein>
    <submittedName>
        <fullName evidence="1">Uncharacterized protein</fullName>
    </submittedName>
</protein>
<organism evidence="1 2">
    <name type="scientific">Coniosporium uncinatum</name>
    <dbReference type="NCBI Taxonomy" id="93489"/>
    <lineage>
        <taxon>Eukaryota</taxon>
        <taxon>Fungi</taxon>
        <taxon>Dikarya</taxon>
        <taxon>Ascomycota</taxon>
        <taxon>Pezizomycotina</taxon>
        <taxon>Dothideomycetes</taxon>
        <taxon>Dothideomycetes incertae sedis</taxon>
        <taxon>Coniosporium</taxon>
    </lineage>
</organism>
<evidence type="ECO:0000313" key="1">
    <source>
        <dbReference type="EMBL" id="KAK3078386.1"/>
    </source>
</evidence>
<name>A0ACC3DNV4_9PEZI</name>
<gene>
    <name evidence="1" type="ORF">LTS18_007633</name>
</gene>
<reference evidence="1" key="1">
    <citation type="submission" date="2024-09" db="EMBL/GenBank/DDBJ databases">
        <title>Black Yeasts Isolated from many extreme environments.</title>
        <authorList>
            <person name="Coleine C."/>
            <person name="Stajich J.E."/>
            <person name="Selbmann L."/>
        </authorList>
    </citation>
    <scope>NUCLEOTIDE SEQUENCE</scope>
    <source>
        <strain evidence="1">CCFEE 5737</strain>
    </source>
</reference>
<proteinExistence type="predicted"/>
<dbReference type="EMBL" id="JAWDJW010001938">
    <property type="protein sequence ID" value="KAK3078386.1"/>
    <property type="molecule type" value="Genomic_DNA"/>
</dbReference>
<comment type="caution">
    <text evidence="1">The sequence shown here is derived from an EMBL/GenBank/DDBJ whole genome shotgun (WGS) entry which is preliminary data.</text>
</comment>
<sequence>MAGSDGSLMSVSNETFTLSQPGPNAARQEAPHPHEVIVDPTGQYILAPDLGADLVRVFGYDNYALTLTEYESLKAAPGSGPRHAVFYNSTASTTEGIYLFVVAELANTITSYAVTYSADNKGLSFSKVYTTNTFGGKTIPAGAAAAEIEISPDFKFLTVSNRNDSSFQIENYNPRNQTLEPSDSLATYKLRSNGKLSFVQLAPAGGLYPRNFALNKAGDRVAVPLQRSERVVVLERDVASGRIGQAVADFPIEGELTTVVWDEQ</sequence>
<accession>A0ACC3DNV4</accession>